<evidence type="ECO:0000313" key="3">
    <source>
        <dbReference type="Proteomes" id="UP001218188"/>
    </source>
</evidence>
<dbReference type="AlphaFoldDB" id="A0AAD6SUE3"/>
<feature type="region of interest" description="Disordered" evidence="1">
    <location>
        <begin position="18"/>
        <end position="37"/>
    </location>
</feature>
<accession>A0AAD6SUE3</accession>
<sequence>MAFAKPIQVLRLRTLRSVSSEATSTGDRDLKPRGRPRHPLISTLNPLLVQPGDYMDLSGLKLKRIAFESSDMQTIGKKPSFCYHVERKKVPFPDQCTGFLYYHRAPDAAPLEGSLRFRLATHSPPSSKDLLLPTGMPWQVLLPQLARPFYKNLTDQLLRDDLVTPQQISRCRTLFGTRDITASLTLFRLGQEFPLNLGVARTLTVVGESLQTILINRLLTASVDKDLVYPFTGSAIARFEPSVVDGRRIVHMRITKLVTPVVCTVPNYRGRIVEPKEG</sequence>
<evidence type="ECO:0000313" key="2">
    <source>
        <dbReference type="EMBL" id="KAJ7032598.1"/>
    </source>
</evidence>
<evidence type="ECO:0000256" key="1">
    <source>
        <dbReference type="SAM" id="MobiDB-lite"/>
    </source>
</evidence>
<comment type="caution">
    <text evidence="2">The sequence shown here is derived from an EMBL/GenBank/DDBJ whole genome shotgun (WGS) entry which is preliminary data.</text>
</comment>
<organism evidence="2 3">
    <name type="scientific">Mycena alexandri</name>
    <dbReference type="NCBI Taxonomy" id="1745969"/>
    <lineage>
        <taxon>Eukaryota</taxon>
        <taxon>Fungi</taxon>
        <taxon>Dikarya</taxon>
        <taxon>Basidiomycota</taxon>
        <taxon>Agaricomycotina</taxon>
        <taxon>Agaricomycetes</taxon>
        <taxon>Agaricomycetidae</taxon>
        <taxon>Agaricales</taxon>
        <taxon>Marasmiineae</taxon>
        <taxon>Mycenaceae</taxon>
        <taxon>Mycena</taxon>
    </lineage>
</organism>
<dbReference type="EMBL" id="JARJCM010000072">
    <property type="protein sequence ID" value="KAJ7032598.1"/>
    <property type="molecule type" value="Genomic_DNA"/>
</dbReference>
<keyword evidence="3" id="KW-1185">Reference proteome</keyword>
<reference evidence="2" key="1">
    <citation type="submission" date="2023-03" db="EMBL/GenBank/DDBJ databases">
        <title>Massive genome expansion in bonnet fungi (Mycena s.s.) driven by repeated elements and novel gene families across ecological guilds.</title>
        <authorList>
            <consortium name="Lawrence Berkeley National Laboratory"/>
            <person name="Harder C.B."/>
            <person name="Miyauchi S."/>
            <person name="Viragh M."/>
            <person name="Kuo A."/>
            <person name="Thoen E."/>
            <person name="Andreopoulos B."/>
            <person name="Lu D."/>
            <person name="Skrede I."/>
            <person name="Drula E."/>
            <person name="Henrissat B."/>
            <person name="Morin E."/>
            <person name="Kohler A."/>
            <person name="Barry K."/>
            <person name="LaButti K."/>
            <person name="Morin E."/>
            <person name="Salamov A."/>
            <person name="Lipzen A."/>
            <person name="Mereny Z."/>
            <person name="Hegedus B."/>
            <person name="Baldrian P."/>
            <person name="Stursova M."/>
            <person name="Weitz H."/>
            <person name="Taylor A."/>
            <person name="Grigoriev I.V."/>
            <person name="Nagy L.G."/>
            <person name="Martin F."/>
            <person name="Kauserud H."/>
        </authorList>
    </citation>
    <scope>NUCLEOTIDE SEQUENCE</scope>
    <source>
        <strain evidence="2">CBHHK200</strain>
    </source>
</reference>
<gene>
    <name evidence="2" type="ORF">C8F04DRAFT_655356</name>
</gene>
<name>A0AAD6SUE3_9AGAR</name>
<proteinExistence type="predicted"/>
<protein>
    <submittedName>
        <fullName evidence="2">Uncharacterized protein</fullName>
    </submittedName>
</protein>
<dbReference type="Proteomes" id="UP001218188">
    <property type="component" value="Unassembled WGS sequence"/>
</dbReference>